<protein>
    <submittedName>
        <fullName evidence="1">Uncharacterized protein</fullName>
    </submittedName>
</protein>
<sequence length="215" mass="22588">MLSITTLPSVLLFISSSFGAAILKRDNGCNEWPSIGIQDNNASFELWAHYESRVTIPLALTSFSNSSISNSTKTYLAPNNLGGAVIGNLFTLQNSGLVGIGSSNSSGDNTTWISNSIDAGGSAPFSISADANEAGIAEDYCEVPNTDPHGPLINGPLLGVQGSTADWAICNRLDSPEFQGVVFKPASFSSDYGFNFSTCQNVTIYLRSTALGNLS</sequence>
<gene>
    <name evidence="1" type="ORF">DFJ43DRAFT_1078997</name>
</gene>
<evidence type="ECO:0000313" key="1">
    <source>
        <dbReference type="EMBL" id="KAJ3731469.1"/>
    </source>
</evidence>
<proteinExistence type="predicted"/>
<dbReference type="EMBL" id="JANVFO010000030">
    <property type="protein sequence ID" value="KAJ3731469.1"/>
    <property type="molecule type" value="Genomic_DNA"/>
</dbReference>
<name>A0AA38JAL7_9AGAR</name>
<organism evidence="1 2">
    <name type="scientific">Lentinula guzmanii</name>
    <dbReference type="NCBI Taxonomy" id="2804957"/>
    <lineage>
        <taxon>Eukaryota</taxon>
        <taxon>Fungi</taxon>
        <taxon>Dikarya</taxon>
        <taxon>Basidiomycota</taxon>
        <taxon>Agaricomycotina</taxon>
        <taxon>Agaricomycetes</taxon>
        <taxon>Agaricomycetidae</taxon>
        <taxon>Agaricales</taxon>
        <taxon>Marasmiineae</taxon>
        <taxon>Omphalotaceae</taxon>
        <taxon>Lentinula</taxon>
    </lineage>
</organism>
<reference evidence="1" key="1">
    <citation type="submission" date="2022-08" db="EMBL/GenBank/DDBJ databases">
        <authorList>
            <consortium name="DOE Joint Genome Institute"/>
            <person name="Min B."/>
            <person name="Sierra-Patev S."/>
            <person name="Naranjo-Ortiz M."/>
            <person name="Looney B."/>
            <person name="Konkel Z."/>
            <person name="Slot J.C."/>
            <person name="Sakamoto Y."/>
            <person name="Steenwyk J.L."/>
            <person name="Rokas A."/>
            <person name="Carro J."/>
            <person name="Camarero S."/>
            <person name="Ferreira P."/>
            <person name="Molpeceres G."/>
            <person name="Ruiz-duenas F.J."/>
            <person name="Serrano A."/>
            <person name="Henrissat B."/>
            <person name="Drula E."/>
            <person name="Hughes K.W."/>
            <person name="Mata J.L."/>
            <person name="Ishikawa N.K."/>
            <person name="Vargas-Isla R."/>
            <person name="Ushijima S."/>
            <person name="Smith C.A."/>
            <person name="Ahrendt S."/>
            <person name="Andreopoulos W."/>
            <person name="He G."/>
            <person name="LaButti K."/>
            <person name="Lipzen A."/>
            <person name="Ng V."/>
            <person name="Riley R."/>
            <person name="Sandor L."/>
            <person name="Barry K."/>
            <person name="Martinez A.T."/>
            <person name="Xiao Y."/>
            <person name="Gibbons J.G."/>
            <person name="Terashima K."/>
            <person name="Hibbett D.S."/>
            <person name="Grigoriev I.V."/>
        </authorList>
    </citation>
    <scope>NUCLEOTIDE SEQUENCE</scope>
    <source>
        <strain evidence="1">ET3784</strain>
    </source>
</reference>
<dbReference type="AlphaFoldDB" id="A0AA38JAL7"/>
<evidence type="ECO:0000313" key="2">
    <source>
        <dbReference type="Proteomes" id="UP001176059"/>
    </source>
</evidence>
<accession>A0AA38JAL7</accession>
<keyword evidence="2" id="KW-1185">Reference proteome</keyword>
<comment type="caution">
    <text evidence="1">The sequence shown here is derived from an EMBL/GenBank/DDBJ whole genome shotgun (WGS) entry which is preliminary data.</text>
</comment>
<dbReference type="Proteomes" id="UP001176059">
    <property type="component" value="Unassembled WGS sequence"/>
</dbReference>
<reference evidence="1" key="2">
    <citation type="journal article" date="2023" name="Proc. Natl. Acad. Sci. U.S.A.">
        <title>A global phylogenomic analysis of the shiitake genus Lentinula.</title>
        <authorList>
            <person name="Sierra-Patev S."/>
            <person name="Min B."/>
            <person name="Naranjo-Ortiz M."/>
            <person name="Looney B."/>
            <person name="Konkel Z."/>
            <person name="Slot J.C."/>
            <person name="Sakamoto Y."/>
            <person name="Steenwyk J.L."/>
            <person name="Rokas A."/>
            <person name="Carro J."/>
            <person name="Camarero S."/>
            <person name="Ferreira P."/>
            <person name="Molpeceres G."/>
            <person name="Ruiz-Duenas F.J."/>
            <person name="Serrano A."/>
            <person name="Henrissat B."/>
            <person name="Drula E."/>
            <person name="Hughes K.W."/>
            <person name="Mata J.L."/>
            <person name="Ishikawa N.K."/>
            <person name="Vargas-Isla R."/>
            <person name="Ushijima S."/>
            <person name="Smith C.A."/>
            <person name="Donoghue J."/>
            <person name="Ahrendt S."/>
            <person name="Andreopoulos W."/>
            <person name="He G."/>
            <person name="LaButti K."/>
            <person name="Lipzen A."/>
            <person name="Ng V."/>
            <person name="Riley R."/>
            <person name="Sandor L."/>
            <person name="Barry K."/>
            <person name="Martinez A.T."/>
            <person name="Xiao Y."/>
            <person name="Gibbons J.G."/>
            <person name="Terashima K."/>
            <person name="Grigoriev I.V."/>
            <person name="Hibbett D."/>
        </authorList>
    </citation>
    <scope>NUCLEOTIDE SEQUENCE</scope>
    <source>
        <strain evidence="1">ET3784</strain>
    </source>
</reference>